<dbReference type="EMBL" id="KB932217">
    <property type="protein sequence ID" value="KCV67493.1"/>
    <property type="molecule type" value="Genomic_DNA"/>
</dbReference>
<proteinExistence type="predicted"/>
<dbReference type="GeneID" id="20530738"/>
<dbReference type="Proteomes" id="UP000030693">
    <property type="component" value="Unassembled WGS sequence"/>
</dbReference>
<name>A0A058Z0S3_FONAL</name>
<gene>
    <name evidence="2" type="ORF">H696_06013</name>
</gene>
<keyword evidence="3" id="KW-1185">Reference proteome</keyword>
<dbReference type="AlphaFoldDB" id="A0A058Z0S3"/>
<evidence type="ECO:0000256" key="1">
    <source>
        <dbReference type="SAM" id="MobiDB-lite"/>
    </source>
</evidence>
<protein>
    <submittedName>
        <fullName evidence="2">Uncharacterized protein</fullName>
    </submittedName>
</protein>
<organism evidence="2">
    <name type="scientific">Fonticula alba</name>
    <name type="common">Slime mold</name>
    <dbReference type="NCBI Taxonomy" id="691883"/>
    <lineage>
        <taxon>Eukaryota</taxon>
        <taxon>Rotosphaerida</taxon>
        <taxon>Fonticulaceae</taxon>
        <taxon>Fonticula</taxon>
    </lineage>
</organism>
<evidence type="ECO:0000313" key="2">
    <source>
        <dbReference type="EMBL" id="KCV67493.1"/>
    </source>
</evidence>
<accession>A0A058Z0S3</accession>
<dbReference type="RefSeq" id="XP_009498054.1">
    <property type="nucleotide sequence ID" value="XM_009499779.1"/>
</dbReference>
<feature type="region of interest" description="Disordered" evidence="1">
    <location>
        <begin position="1"/>
        <end position="34"/>
    </location>
</feature>
<reference evidence="2" key="1">
    <citation type="submission" date="2013-04" db="EMBL/GenBank/DDBJ databases">
        <title>The Genome Sequence of Fonticula alba ATCC 38817.</title>
        <authorList>
            <consortium name="The Broad Institute Genomics Platform"/>
            <person name="Russ C."/>
            <person name="Cuomo C."/>
            <person name="Burger G."/>
            <person name="Gray M.W."/>
            <person name="Holland P.W.H."/>
            <person name="King N."/>
            <person name="Lang F.B.F."/>
            <person name="Roger A.J."/>
            <person name="Ruiz-Trillo I."/>
            <person name="Brown M."/>
            <person name="Walker B."/>
            <person name="Young S."/>
            <person name="Zeng Q."/>
            <person name="Gargeya S."/>
            <person name="Fitzgerald M."/>
            <person name="Haas B."/>
            <person name="Abouelleil A."/>
            <person name="Allen A.W."/>
            <person name="Alvarado L."/>
            <person name="Arachchi H.M."/>
            <person name="Berlin A.M."/>
            <person name="Chapman S.B."/>
            <person name="Gainer-Dewar J."/>
            <person name="Goldberg J."/>
            <person name="Griggs A."/>
            <person name="Gujja S."/>
            <person name="Hansen M."/>
            <person name="Howarth C."/>
            <person name="Imamovic A."/>
            <person name="Ireland A."/>
            <person name="Larimer J."/>
            <person name="McCowan C."/>
            <person name="Murphy C."/>
            <person name="Pearson M."/>
            <person name="Poon T.W."/>
            <person name="Priest M."/>
            <person name="Roberts A."/>
            <person name="Saif S."/>
            <person name="Shea T."/>
            <person name="Sisk P."/>
            <person name="Sykes S."/>
            <person name="Wortman J."/>
            <person name="Nusbaum C."/>
            <person name="Birren B."/>
        </authorList>
    </citation>
    <scope>NUCLEOTIDE SEQUENCE [LARGE SCALE GENOMIC DNA]</scope>
    <source>
        <strain evidence="2">ATCC 38817</strain>
    </source>
</reference>
<evidence type="ECO:0000313" key="3">
    <source>
        <dbReference type="Proteomes" id="UP000030693"/>
    </source>
</evidence>
<sequence>MSGLPHLLASQPPVSSSLLGARDGGTPLPAGQPAPAEALARAEHLIWGYPTSLTALSDNARAVSYPSGHALPHAQLFWPPGLALYTCIPRDGVLPGIGLPFVPSR</sequence>